<dbReference type="Pfam" id="PF03265">
    <property type="entry name" value="DNase_II"/>
    <property type="match status" value="1"/>
</dbReference>
<protein>
    <submittedName>
        <fullName evidence="3">Deoxyribonuclease II family protein</fullName>
    </submittedName>
</protein>
<evidence type="ECO:0000256" key="1">
    <source>
        <dbReference type="ARBA" id="ARBA00007527"/>
    </source>
</evidence>
<name>A0ABY8MIC0_9SPIO</name>
<dbReference type="InterPro" id="IPR004947">
    <property type="entry name" value="DNase_II"/>
</dbReference>
<keyword evidence="2" id="KW-0378">Hydrolase</keyword>
<dbReference type="CDD" id="cd09121">
    <property type="entry name" value="PLDc_DNaseII_2"/>
    <property type="match status" value="1"/>
</dbReference>
<keyword evidence="4" id="KW-1185">Reference proteome</keyword>
<organism evidence="3 4">
    <name type="scientific">Candidatus Haliotispira prima</name>
    <dbReference type="NCBI Taxonomy" id="3034016"/>
    <lineage>
        <taxon>Bacteria</taxon>
        <taxon>Pseudomonadati</taxon>
        <taxon>Spirochaetota</taxon>
        <taxon>Spirochaetia</taxon>
        <taxon>Spirochaetales</taxon>
        <taxon>Spirochaetaceae</taxon>
        <taxon>Candidatus Haliotispira</taxon>
    </lineage>
</organism>
<dbReference type="EMBL" id="CP123443">
    <property type="protein sequence ID" value="WGK69090.1"/>
    <property type="molecule type" value="Genomic_DNA"/>
</dbReference>
<accession>A0ABY8MIC0</accession>
<reference evidence="3 4" key="1">
    <citation type="submission" date="2023-04" db="EMBL/GenBank/DDBJ databases">
        <title>Spirochaete genome identified in red abalone sample constitutes a novel genus.</title>
        <authorList>
            <person name="Sharma S.P."/>
            <person name="Purcell C.M."/>
            <person name="Hyde J.R."/>
            <person name="Severin A.J."/>
        </authorList>
    </citation>
    <scope>NUCLEOTIDE SEQUENCE [LARGE SCALE GENOMIC DNA]</scope>
    <source>
        <strain evidence="3 4">SP-2023</strain>
    </source>
</reference>
<dbReference type="RefSeq" id="WP_326927278.1">
    <property type="nucleotide sequence ID" value="NZ_CP123443.1"/>
</dbReference>
<evidence type="ECO:0000313" key="4">
    <source>
        <dbReference type="Proteomes" id="UP001228690"/>
    </source>
</evidence>
<gene>
    <name evidence="3" type="ORF">P0082_11495</name>
</gene>
<sequence length="337" mass="38822">MNPKNELNQDVDWWFIYKLPELADPKKKMGYQYLYFDESYQNIKISEHTLDTENGALYSTLNSIYKSQNKDQGFITYNDEKLDYKLDDGTKGHCKGILVFNKKDNSAMLLSHSVPRFPWQGELTLPESAKIFGQTLIAISLESYDLANEIANQMLHQQNPGVFPGNSYLPDNISEDEPLAKLFNQSHIQESPNPSIIKLKSKLGKDFQLIAKNRHWKKDFWIDLVSPALKVDLDVESWRRGKAPVSKMSGISEEVEDIIQVDLSKIGYSEYQWKYTKDHSKWAVANKASNDQEAWVCVGDINRMVSQEKRSGGTLCFREPTLWKALRSLIEELKIEN</sequence>
<dbReference type="PANTHER" id="PTHR10858">
    <property type="entry name" value="DEOXYRIBONUCLEASE II"/>
    <property type="match status" value="1"/>
</dbReference>
<dbReference type="Proteomes" id="UP001228690">
    <property type="component" value="Chromosome"/>
</dbReference>
<dbReference type="PANTHER" id="PTHR10858:SF23">
    <property type="entry name" value="DEOXYRIBONUCLEASE II"/>
    <property type="match status" value="1"/>
</dbReference>
<comment type="similarity">
    <text evidence="1">Belongs to the DNase II family.</text>
</comment>
<evidence type="ECO:0000313" key="3">
    <source>
        <dbReference type="EMBL" id="WGK69090.1"/>
    </source>
</evidence>
<proteinExistence type="inferred from homology"/>
<evidence type="ECO:0000256" key="2">
    <source>
        <dbReference type="ARBA" id="ARBA00022801"/>
    </source>
</evidence>
<dbReference type="CDD" id="cd09120">
    <property type="entry name" value="PLDc_DNaseII_1"/>
    <property type="match status" value="1"/>
</dbReference>